<dbReference type="Gene3D" id="3.40.630.10">
    <property type="entry name" value="Zn peptidases"/>
    <property type="match status" value="1"/>
</dbReference>
<dbReference type="GO" id="GO:0008270">
    <property type="term" value="F:zinc ion binding"/>
    <property type="evidence" value="ECO:0007669"/>
    <property type="project" value="InterPro"/>
</dbReference>
<dbReference type="Pfam" id="PF00246">
    <property type="entry name" value="Peptidase_M14"/>
    <property type="match status" value="1"/>
</dbReference>
<dbReference type="PANTHER" id="PTHR11705">
    <property type="entry name" value="PROTEASE FAMILY M14 CARBOXYPEPTIDASE A,B"/>
    <property type="match status" value="1"/>
</dbReference>
<dbReference type="RefSeq" id="WP_039679014.1">
    <property type="nucleotide sequence ID" value="NZ_JAWGXO010000002.1"/>
</dbReference>
<evidence type="ECO:0000256" key="1">
    <source>
        <dbReference type="ARBA" id="ARBA00001947"/>
    </source>
</evidence>
<accession>A0A0B3W5T5</accession>
<dbReference type="EMBL" id="JWHR01000064">
    <property type="protein sequence ID" value="KHS57732.1"/>
    <property type="molecule type" value="Genomic_DNA"/>
</dbReference>
<organism evidence="9 10">
    <name type="scientific">Terrisporobacter othiniensis</name>
    <dbReference type="NCBI Taxonomy" id="1577792"/>
    <lineage>
        <taxon>Bacteria</taxon>
        <taxon>Bacillati</taxon>
        <taxon>Bacillota</taxon>
        <taxon>Clostridia</taxon>
        <taxon>Peptostreptococcales</taxon>
        <taxon>Peptostreptococcaceae</taxon>
        <taxon>Terrisporobacter</taxon>
    </lineage>
</organism>
<evidence type="ECO:0000256" key="5">
    <source>
        <dbReference type="ARBA" id="ARBA00022833"/>
    </source>
</evidence>
<protein>
    <recommendedName>
        <fullName evidence="8">Peptidase M14 domain-containing protein</fullName>
    </recommendedName>
</protein>
<feature type="domain" description="Peptidase M14" evidence="8">
    <location>
        <begin position="20"/>
        <end position="280"/>
    </location>
</feature>
<feature type="active site" description="Proton donor/acceptor" evidence="7">
    <location>
        <position position="257"/>
    </location>
</feature>
<dbReference type="OrthoDB" id="9811296at2"/>
<dbReference type="GO" id="GO:0006508">
    <property type="term" value="P:proteolysis"/>
    <property type="evidence" value="ECO:0007669"/>
    <property type="project" value="UniProtKB-KW"/>
</dbReference>
<comment type="similarity">
    <text evidence="2 7">Belongs to the peptidase M14 family.</text>
</comment>
<dbReference type="GO" id="GO:0005615">
    <property type="term" value="C:extracellular space"/>
    <property type="evidence" value="ECO:0007669"/>
    <property type="project" value="TreeGrafter"/>
</dbReference>
<reference evidence="9 10" key="1">
    <citation type="submission" date="2014-12" db="EMBL/GenBank/DDBJ databases">
        <title>Draft genome sequence of Terrisporobacter sp. 08-306576, isolated from the blood culture of a bacteremia patient.</title>
        <authorList>
            <person name="Lund L.C."/>
            <person name="Sydenham T.V."/>
            <person name="Hogh S.V."/>
            <person name="Skov M.N."/>
            <person name="Kemp M."/>
            <person name="Justesen U.S."/>
        </authorList>
    </citation>
    <scope>NUCLEOTIDE SEQUENCE [LARGE SCALE GENOMIC DNA]</scope>
    <source>
        <strain evidence="9 10">08-306576</strain>
    </source>
</reference>
<dbReference type="InterPro" id="IPR000834">
    <property type="entry name" value="Peptidase_M14"/>
</dbReference>
<dbReference type="AlphaFoldDB" id="A0A0B3W5T5"/>
<gene>
    <name evidence="9" type="ORF">QX51_06070</name>
</gene>
<dbReference type="SUPFAM" id="SSF53187">
    <property type="entry name" value="Zn-dependent exopeptidases"/>
    <property type="match status" value="1"/>
</dbReference>
<comment type="cofactor">
    <cofactor evidence="1">
        <name>Zn(2+)</name>
        <dbReference type="ChEBI" id="CHEBI:29105"/>
    </cofactor>
</comment>
<evidence type="ECO:0000256" key="7">
    <source>
        <dbReference type="PROSITE-ProRule" id="PRU01379"/>
    </source>
</evidence>
<dbReference type="GO" id="GO:0004181">
    <property type="term" value="F:metallocarboxypeptidase activity"/>
    <property type="evidence" value="ECO:0007669"/>
    <property type="project" value="InterPro"/>
</dbReference>
<evidence type="ECO:0000259" key="8">
    <source>
        <dbReference type="PROSITE" id="PS52035"/>
    </source>
</evidence>
<proteinExistence type="inferred from homology"/>
<dbReference type="PROSITE" id="PS52035">
    <property type="entry name" value="PEPTIDASE_M14"/>
    <property type="match status" value="1"/>
</dbReference>
<evidence type="ECO:0000256" key="2">
    <source>
        <dbReference type="ARBA" id="ARBA00005988"/>
    </source>
</evidence>
<dbReference type="STRING" id="1577792.QX51_06070"/>
<dbReference type="SMART" id="SM00631">
    <property type="entry name" value="Zn_pept"/>
    <property type="match status" value="1"/>
</dbReference>
<evidence type="ECO:0000256" key="3">
    <source>
        <dbReference type="ARBA" id="ARBA00022670"/>
    </source>
</evidence>
<evidence type="ECO:0000256" key="4">
    <source>
        <dbReference type="ARBA" id="ARBA00022801"/>
    </source>
</evidence>
<evidence type="ECO:0000313" key="9">
    <source>
        <dbReference type="EMBL" id="KHS57732.1"/>
    </source>
</evidence>
<keyword evidence="4" id="KW-0378">Hydrolase</keyword>
<comment type="caution">
    <text evidence="9">The sequence shown here is derived from an EMBL/GenBank/DDBJ whole genome shotgun (WGS) entry which is preliminary data.</text>
</comment>
<keyword evidence="6" id="KW-0482">Metalloprotease</keyword>
<sequence>MKKININIKSTNFGDYDIPLNRDYEKSLDAILNKLVDNKYVSKRILSKDSSNKYNIYSYDFKPINYEKTIVLISGIHGNEYTPFFGVARFLELLCKEDVNHEELNYIKNKVRLIFVPSVNPWGFENDSRNNYNDVDLNRNSDYLWEEYNSLKSKKGQIYYKGESPFSEIEMKSIKKLVEDVYEDNLVGLIDLHNIISVDAERIVYYPRFVDNYLGRFIDTLKKFNSNENRTIFGSSISPVFSNYVCERYKIPALCLEWRENLHGRGRDKNDMSKYVEFLGNFIIEFAKIESNTEAYANTQPFNKFLIWNKSDEDGYRVLKSNNYITMENVSYSIPLKRNYIVNLNGNIKIKVKKSCTLSILPCLYQVCSKEQSYKKCNENLWFSHDIHLNEGEYVVPITATVNGFHTNYNEIDNLKRVGNLEFLLRFKTNVVSSVYIENFKINLTFIPSDKGIATEVLDLNNNKSLFPKDVKR</sequence>
<dbReference type="Proteomes" id="UP000031189">
    <property type="component" value="Unassembled WGS sequence"/>
</dbReference>
<dbReference type="PANTHER" id="PTHR11705:SF143">
    <property type="entry name" value="SLL0236 PROTEIN"/>
    <property type="match status" value="1"/>
</dbReference>
<evidence type="ECO:0000313" key="10">
    <source>
        <dbReference type="Proteomes" id="UP000031189"/>
    </source>
</evidence>
<keyword evidence="10" id="KW-1185">Reference proteome</keyword>
<keyword evidence="3" id="KW-0645">Protease</keyword>
<keyword evidence="5" id="KW-0862">Zinc</keyword>
<dbReference type="CDD" id="cd00596">
    <property type="entry name" value="Peptidase_M14_like"/>
    <property type="match status" value="1"/>
</dbReference>
<name>A0A0B3W5T5_9FIRM</name>
<evidence type="ECO:0000256" key="6">
    <source>
        <dbReference type="ARBA" id="ARBA00023049"/>
    </source>
</evidence>